<comment type="caution">
    <text evidence="1">The sequence shown here is derived from an EMBL/GenBank/DDBJ whole genome shotgun (WGS) entry which is preliminary data.</text>
</comment>
<gene>
    <name evidence="1" type="ORF">PG994_015172</name>
</gene>
<dbReference type="Proteomes" id="UP001480595">
    <property type="component" value="Unassembled WGS sequence"/>
</dbReference>
<dbReference type="RefSeq" id="XP_066708257.1">
    <property type="nucleotide sequence ID" value="XM_066866581.1"/>
</dbReference>
<accession>A0ABR1SXI8</accession>
<evidence type="ECO:0000313" key="2">
    <source>
        <dbReference type="Proteomes" id="UP001480595"/>
    </source>
</evidence>
<dbReference type="GeneID" id="92099644"/>
<name>A0ABR1SXI8_9PEZI</name>
<reference evidence="1 2" key="1">
    <citation type="submission" date="2023-01" db="EMBL/GenBank/DDBJ databases">
        <title>Analysis of 21 Apiospora genomes using comparative genomics revels a genus with tremendous synthesis potential of carbohydrate active enzymes and secondary metabolites.</title>
        <authorList>
            <person name="Sorensen T."/>
        </authorList>
    </citation>
    <scope>NUCLEOTIDE SEQUENCE [LARGE SCALE GENOMIC DNA]</scope>
    <source>
        <strain evidence="1 2">CBS 135458</strain>
    </source>
</reference>
<sequence length="405" mass="46176">MACVRENRCAICRFEIDINDTVTVEIGDSTREFHFEQCGSFAPTAKLEDDNNSTPIHLCLSTECQFSKQSVHWFHRACRSITQLLLSNEVFAALSFSFNPDHIDIAKRERLLQLDFSQHAARGNVSFQEGRLQRRPWSKQLPTELWCFVACHFSVKEYAALVAERLRNELSEPGETVLDLRLPIHAEYRTIDGASYVSHLSNQDGPIRTISRVETGEDYCGVKQLRLHTAADILTLPEATIGYSRTWWSISSGHRLLRVLHDGLKVRRILPFSQATTDFSSIRISDPAANPAQMIKLTPSPSFAFDQVWMQQLQCNHPGVKGYFAQLGISGTITIREHVDGIDPRSFSQSRSFPGESRVWVYMPLHQDEYLKAIYLRVRDRTIASITNPDDVSVIVSRYKCLSYY</sequence>
<proteinExistence type="predicted"/>
<dbReference type="EMBL" id="JAQQWL010000016">
    <property type="protein sequence ID" value="KAK8038405.1"/>
    <property type="molecule type" value="Genomic_DNA"/>
</dbReference>
<protein>
    <submittedName>
        <fullName evidence="1">Uncharacterized protein</fullName>
    </submittedName>
</protein>
<organism evidence="1 2">
    <name type="scientific">Apiospora phragmitis</name>
    <dbReference type="NCBI Taxonomy" id="2905665"/>
    <lineage>
        <taxon>Eukaryota</taxon>
        <taxon>Fungi</taxon>
        <taxon>Dikarya</taxon>
        <taxon>Ascomycota</taxon>
        <taxon>Pezizomycotina</taxon>
        <taxon>Sordariomycetes</taxon>
        <taxon>Xylariomycetidae</taxon>
        <taxon>Amphisphaeriales</taxon>
        <taxon>Apiosporaceae</taxon>
        <taxon>Apiospora</taxon>
    </lineage>
</organism>
<keyword evidence="2" id="KW-1185">Reference proteome</keyword>
<evidence type="ECO:0000313" key="1">
    <source>
        <dbReference type="EMBL" id="KAK8038405.1"/>
    </source>
</evidence>